<protein>
    <recommendedName>
        <fullName evidence="3">Imelysin-like domain-containing protein</fullName>
    </recommendedName>
</protein>
<evidence type="ECO:0000313" key="2">
    <source>
        <dbReference type="Proteomes" id="UP001255416"/>
    </source>
</evidence>
<gene>
    <name evidence="1" type="ORF">QO231_25100</name>
</gene>
<proteinExistence type="predicted"/>
<dbReference type="EMBL" id="JASMWN010000046">
    <property type="protein sequence ID" value="MDU9007102.1"/>
    <property type="molecule type" value="Genomic_DNA"/>
</dbReference>
<evidence type="ECO:0008006" key="3">
    <source>
        <dbReference type="Google" id="ProtNLM"/>
    </source>
</evidence>
<sequence>MVGAADRRNAPVQIQVAFAAKKKRGQFAHWMTQALRSVPKVAYLGRNRRQCAGLRNLQDTRLLGRTQRALPRLLGVILILVLGATECTAQSCRTDYGNNSSGLNDGTTNRVVRLLKQGLRQCQTLNSVYRYDCYRQNYRAAGRQLAGNPAYAPAQQALRDVETTLVAVLDANADPTTRPIRRRGKSYSAISERAIPRSKAAFAAALDGAATKLLRSVDSDSIHFARIASVLDSNKVFLRSAWTPATEPTIQRI</sequence>
<reference evidence="2" key="1">
    <citation type="submission" date="2023-05" db="EMBL/GenBank/DDBJ databases">
        <title>Sedimentitalea sp. nov. JM2-8.</title>
        <authorList>
            <person name="Huang J."/>
        </authorList>
    </citation>
    <scope>NUCLEOTIDE SEQUENCE [LARGE SCALE GENOMIC DNA]</scope>
    <source>
        <strain evidence="2">KHS03</strain>
    </source>
</reference>
<name>A0ABU3VLL0_9RHOB</name>
<comment type="caution">
    <text evidence="1">The sequence shown here is derived from an EMBL/GenBank/DDBJ whole genome shotgun (WGS) entry which is preliminary data.</text>
</comment>
<dbReference type="RefSeq" id="WP_316782766.1">
    <property type="nucleotide sequence ID" value="NZ_JASMWN010000046.1"/>
</dbReference>
<accession>A0ABU3VLL0</accession>
<dbReference type="Proteomes" id="UP001255416">
    <property type="component" value="Unassembled WGS sequence"/>
</dbReference>
<organism evidence="1 2">
    <name type="scientific">Sedimentitalea todarodis</name>
    <dbReference type="NCBI Taxonomy" id="1631240"/>
    <lineage>
        <taxon>Bacteria</taxon>
        <taxon>Pseudomonadati</taxon>
        <taxon>Pseudomonadota</taxon>
        <taxon>Alphaproteobacteria</taxon>
        <taxon>Rhodobacterales</taxon>
        <taxon>Paracoccaceae</taxon>
        <taxon>Sedimentitalea</taxon>
    </lineage>
</organism>
<keyword evidence="2" id="KW-1185">Reference proteome</keyword>
<evidence type="ECO:0000313" key="1">
    <source>
        <dbReference type="EMBL" id="MDU9007102.1"/>
    </source>
</evidence>